<dbReference type="InterPro" id="IPR016040">
    <property type="entry name" value="NAD(P)-bd_dom"/>
</dbReference>
<dbReference type="CDD" id="cd05250">
    <property type="entry name" value="CC3_like_SDR_a"/>
    <property type="match status" value="1"/>
</dbReference>
<dbReference type="AlphaFoldDB" id="A0A4R6HBR7"/>
<comment type="caution">
    <text evidence="2">The sequence shown here is derived from an EMBL/GenBank/DDBJ whole genome shotgun (WGS) entry which is preliminary data.</text>
</comment>
<dbReference type="InterPro" id="IPR036291">
    <property type="entry name" value="NAD(P)-bd_dom_sf"/>
</dbReference>
<dbReference type="RefSeq" id="WP_133463243.1">
    <property type="nucleotide sequence ID" value="NZ_SNWI01000001.1"/>
</dbReference>
<name>A0A4R6HBR7_9BACT</name>
<protein>
    <submittedName>
        <fullName evidence="2">Putative NAD(P)-binding protein</fullName>
    </submittedName>
</protein>
<gene>
    <name evidence="2" type="ORF">DET52_101481</name>
</gene>
<dbReference type="Proteomes" id="UP000294848">
    <property type="component" value="Unassembled WGS sequence"/>
</dbReference>
<dbReference type="Gene3D" id="3.40.50.720">
    <property type="entry name" value="NAD(P)-binding Rossmann-like Domain"/>
    <property type="match status" value="1"/>
</dbReference>
<feature type="domain" description="NAD(P)-binding" evidence="1">
    <location>
        <begin position="10"/>
        <end position="159"/>
    </location>
</feature>
<evidence type="ECO:0000313" key="2">
    <source>
        <dbReference type="EMBL" id="TDO05125.1"/>
    </source>
</evidence>
<accession>A0A4R6HBR7</accession>
<reference evidence="2 3" key="1">
    <citation type="submission" date="2019-03" db="EMBL/GenBank/DDBJ databases">
        <title>Freshwater and sediment microbial communities from various areas in North America, analyzing microbe dynamics in response to fracking.</title>
        <authorList>
            <person name="Lamendella R."/>
        </authorList>
    </citation>
    <scope>NUCLEOTIDE SEQUENCE [LARGE SCALE GENOMIC DNA]</scope>
    <source>
        <strain evidence="2 3">114D</strain>
    </source>
</reference>
<dbReference type="SUPFAM" id="SSF51735">
    <property type="entry name" value="NAD(P)-binding Rossmann-fold domains"/>
    <property type="match status" value="1"/>
</dbReference>
<dbReference type="PANTHER" id="PTHR14097">
    <property type="entry name" value="OXIDOREDUCTASE HTATIP2"/>
    <property type="match status" value="1"/>
</dbReference>
<dbReference type="PANTHER" id="PTHR14097:SF7">
    <property type="entry name" value="OXIDOREDUCTASE HTATIP2"/>
    <property type="match status" value="1"/>
</dbReference>
<sequence length="222" mass="25375">MQKLTALLLGATGLVGGELLQQLLKDDQFERIRVFTRRTLELNHPKLEQHQINFNAPEEWQALVQGDVLFSTLGTTMKKAGSKKNQFLVDYTYQYQFAKAASANGVSAYVLVSSAGANPKSQVFYSRMKGELDRDVKALSFNQTIILRPSFLDGNRQEKRPFEQLGLKINRWLTRYVFKKYRPTPAKVVAQAMINVAVNPKKYSDYRIFELDELFDLANDNT</sequence>
<dbReference type="Pfam" id="PF13460">
    <property type="entry name" value="NAD_binding_10"/>
    <property type="match status" value="1"/>
</dbReference>
<evidence type="ECO:0000259" key="1">
    <source>
        <dbReference type="Pfam" id="PF13460"/>
    </source>
</evidence>
<evidence type="ECO:0000313" key="3">
    <source>
        <dbReference type="Proteomes" id="UP000294848"/>
    </source>
</evidence>
<proteinExistence type="predicted"/>
<dbReference type="EMBL" id="SNWI01000001">
    <property type="protein sequence ID" value="TDO05125.1"/>
    <property type="molecule type" value="Genomic_DNA"/>
</dbReference>
<dbReference type="OrthoDB" id="9798632at2"/>
<organism evidence="2 3">
    <name type="scientific">Sunxiuqinia elliptica</name>
    <dbReference type="NCBI Taxonomy" id="655355"/>
    <lineage>
        <taxon>Bacteria</taxon>
        <taxon>Pseudomonadati</taxon>
        <taxon>Bacteroidota</taxon>
        <taxon>Bacteroidia</taxon>
        <taxon>Marinilabiliales</taxon>
        <taxon>Prolixibacteraceae</taxon>
        <taxon>Sunxiuqinia</taxon>
    </lineage>
</organism>